<evidence type="ECO:0000259" key="8">
    <source>
        <dbReference type="Pfam" id="PF00117"/>
    </source>
</evidence>
<keyword evidence="1" id="KW-0436">Ligase</keyword>
<keyword evidence="10" id="KW-1185">Reference proteome</keyword>
<accession>A0ABQ4KAX3</accession>
<sequence length="204" mass="22846">MTENNEIRQEMIVVLDFGDPFDQLIVRRIRELGVNSKLLHPRTASTDEIKKLNPKGIILSGGPRHVHSDNAISLNKEIFNLRIPILGICYGMQLIAAQFDGKVERREKRTYGQDTIQIKDGGPELFKGIPEKLDVWMSFGDSLKGIPAGFVIDAESEKVPVAAISNTASKFYGIQFHPEAEQSEYGTEILKNFVFGLCHCNEQS</sequence>
<evidence type="ECO:0000256" key="2">
    <source>
        <dbReference type="ARBA" id="ARBA00022741"/>
    </source>
</evidence>
<evidence type="ECO:0000256" key="5">
    <source>
        <dbReference type="ARBA" id="ARBA00022840"/>
    </source>
</evidence>
<name>A0ABQ4KAX3_9BACI</name>
<comment type="caution">
    <text evidence="9">The sequence shown here is derived from an EMBL/GenBank/DDBJ whole genome shotgun (WGS) entry which is preliminary data.</text>
</comment>
<dbReference type="PANTHER" id="PTHR11922:SF2">
    <property type="entry name" value="GMP SYNTHASE [GLUTAMINE-HYDROLYZING]"/>
    <property type="match status" value="1"/>
</dbReference>
<evidence type="ECO:0000256" key="6">
    <source>
        <dbReference type="ARBA" id="ARBA00022962"/>
    </source>
</evidence>
<dbReference type="SUPFAM" id="SSF52317">
    <property type="entry name" value="Class I glutamine amidotransferase-like"/>
    <property type="match status" value="1"/>
</dbReference>
<dbReference type="EMBL" id="BOQT01000020">
    <property type="protein sequence ID" value="GIN22766.1"/>
    <property type="molecule type" value="Genomic_DNA"/>
</dbReference>
<keyword evidence="4" id="KW-0658">Purine biosynthesis</keyword>
<gene>
    <name evidence="9" type="ORF">J1TS3_39000</name>
</gene>
<dbReference type="Gene3D" id="3.40.50.880">
    <property type="match status" value="1"/>
</dbReference>
<feature type="domain" description="Glutamine amidotransferase" evidence="8">
    <location>
        <begin position="13"/>
        <end position="195"/>
    </location>
</feature>
<dbReference type="PRINTS" id="PR00099">
    <property type="entry name" value="CPSGATASE"/>
</dbReference>
<evidence type="ECO:0000256" key="3">
    <source>
        <dbReference type="ARBA" id="ARBA00022749"/>
    </source>
</evidence>
<dbReference type="InterPro" id="IPR029062">
    <property type="entry name" value="Class_I_gatase-like"/>
</dbReference>
<dbReference type="PRINTS" id="PR00096">
    <property type="entry name" value="GATASE"/>
</dbReference>
<dbReference type="PANTHER" id="PTHR11922">
    <property type="entry name" value="GMP SYNTHASE-RELATED"/>
    <property type="match status" value="1"/>
</dbReference>
<dbReference type="NCBIfam" id="TIGR00888">
    <property type="entry name" value="guaA_Nterm"/>
    <property type="match status" value="1"/>
</dbReference>
<organism evidence="9 10">
    <name type="scientific">Siminovitchia fordii</name>
    <dbReference type="NCBI Taxonomy" id="254759"/>
    <lineage>
        <taxon>Bacteria</taxon>
        <taxon>Bacillati</taxon>
        <taxon>Bacillota</taxon>
        <taxon>Bacilli</taxon>
        <taxon>Bacillales</taxon>
        <taxon>Bacillaceae</taxon>
        <taxon>Siminovitchia</taxon>
    </lineage>
</organism>
<dbReference type="PROSITE" id="PS51273">
    <property type="entry name" value="GATASE_TYPE_1"/>
    <property type="match status" value="1"/>
</dbReference>
<reference evidence="9 10" key="1">
    <citation type="submission" date="2021-03" db="EMBL/GenBank/DDBJ databases">
        <title>Antimicrobial resistance genes in bacteria isolated from Japanese honey, and their potential for conferring macrolide and lincosamide resistance in the American foulbrood pathogen Paenibacillus larvae.</title>
        <authorList>
            <person name="Okamoto M."/>
            <person name="Kumagai M."/>
            <person name="Kanamori H."/>
            <person name="Takamatsu D."/>
        </authorList>
    </citation>
    <scope>NUCLEOTIDE SEQUENCE [LARGE SCALE GENOMIC DNA]</scope>
    <source>
        <strain evidence="9 10">J1TS3</strain>
    </source>
</reference>
<evidence type="ECO:0000256" key="4">
    <source>
        <dbReference type="ARBA" id="ARBA00022755"/>
    </source>
</evidence>
<dbReference type="Pfam" id="PF00117">
    <property type="entry name" value="GATase"/>
    <property type="match status" value="1"/>
</dbReference>
<keyword evidence="3" id="KW-0332">GMP biosynthesis</keyword>
<evidence type="ECO:0000313" key="9">
    <source>
        <dbReference type="EMBL" id="GIN22766.1"/>
    </source>
</evidence>
<keyword evidence="6" id="KW-0315">Glutamine amidotransferase</keyword>
<dbReference type="PRINTS" id="PR00097">
    <property type="entry name" value="ANTSNTHASEII"/>
</dbReference>
<dbReference type="CDD" id="cd01742">
    <property type="entry name" value="GATase1_GMP_Synthase"/>
    <property type="match status" value="1"/>
</dbReference>
<keyword evidence="2" id="KW-0547">Nucleotide-binding</keyword>
<dbReference type="Proteomes" id="UP000680279">
    <property type="component" value="Unassembled WGS sequence"/>
</dbReference>
<dbReference type="RefSeq" id="WP_018708075.1">
    <property type="nucleotide sequence ID" value="NZ_BOQT01000020.1"/>
</dbReference>
<evidence type="ECO:0000256" key="7">
    <source>
        <dbReference type="ARBA" id="ARBA00031356"/>
    </source>
</evidence>
<dbReference type="InterPro" id="IPR004739">
    <property type="entry name" value="GMP_synth_GATase"/>
</dbReference>
<protein>
    <recommendedName>
        <fullName evidence="7">Glutamine amidotransferase</fullName>
    </recommendedName>
</protein>
<dbReference type="InterPro" id="IPR017926">
    <property type="entry name" value="GATASE"/>
</dbReference>
<evidence type="ECO:0000256" key="1">
    <source>
        <dbReference type="ARBA" id="ARBA00022598"/>
    </source>
</evidence>
<proteinExistence type="predicted"/>
<keyword evidence="5" id="KW-0067">ATP-binding</keyword>
<evidence type="ECO:0000313" key="10">
    <source>
        <dbReference type="Proteomes" id="UP000680279"/>
    </source>
</evidence>